<protein>
    <submittedName>
        <fullName evidence="1">Uncharacterized protein</fullName>
    </submittedName>
</protein>
<gene>
    <name evidence="1" type="ORF">NMS_0463</name>
</gene>
<dbReference type="STRING" id="1454201.NMS_0463"/>
<evidence type="ECO:0000313" key="2">
    <source>
        <dbReference type="Proteomes" id="UP000031760"/>
    </source>
</evidence>
<reference evidence="1 2" key="1">
    <citation type="journal article" date="2014" name="Proc. Natl. Acad. Sci. U.S.A.">
        <title>Functional characterization of flavobacteria rhodopsins reveals a unique class of light-driven chloride pump in bacteria.</title>
        <authorList>
            <person name="Yoshizawa S."/>
            <person name="Kumagai Y."/>
            <person name="Kim H."/>
            <person name="Ogura Y."/>
            <person name="Hayashi T."/>
            <person name="Iwasaki W."/>
            <person name="DeLong E.F."/>
            <person name="Kogure K."/>
        </authorList>
    </citation>
    <scope>NUCLEOTIDE SEQUENCE [LARGE SCALE GENOMIC DNA]</scope>
    <source>
        <strain evidence="1 2">S1-08</strain>
    </source>
</reference>
<dbReference type="AlphaFoldDB" id="W8VW62"/>
<accession>W8VW62</accession>
<sequence>MVGNAFAKAEPTTTYRNILNALSYHPLIFASKLIYQCPKKF</sequence>
<organism evidence="1 2">
    <name type="scientific">Nonlabens marinus S1-08</name>
    <dbReference type="NCBI Taxonomy" id="1454201"/>
    <lineage>
        <taxon>Bacteria</taxon>
        <taxon>Pseudomonadati</taxon>
        <taxon>Bacteroidota</taxon>
        <taxon>Flavobacteriia</taxon>
        <taxon>Flavobacteriales</taxon>
        <taxon>Flavobacteriaceae</taxon>
        <taxon>Nonlabens</taxon>
    </lineage>
</organism>
<dbReference type="KEGG" id="nmf:NMS_0463"/>
<keyword evidence="2" id="KW-1185">Reference proteome</keyword>
<dbReference type="EMBL" id="AP014548">
    <property type="protein sequence ID" value="BAO54472.1"/>
    <property type="molecule type" value="Genomic_DNA"/>
</dbReference>
<dbReference type="HOGENOM" id="CLU_3273538_0_0_10"/>
<proteinExistence type="predicted"/>
<name>W8VW62_9FLAO</name>
<evidence type="ECO:0000313" key="1">
    <source>
        <dbReference type="EMBL" id="BAO54472.1"/>
    </source>
</evidence>
<dbReference type="Proteomes" id="UP000031760">
    <property type="component" value="Chromosome"/>
</dbReference>